<reference evidence="2" key="1">
    <citation type="submission" date="2022-03" db="EMBL/GenBank/DDBJ databases">
        <authorList>
            <person name="Martin C."/>
        </authorList>
    </citation>
    <scope>NUCLEOTIDE SEQUENCE</scope>
</reference>
<evidence type="ECO:0000313" key="3">
    <source>
        <dbReference type="Proteomes" id="UP000749559"/>
    </source>
</evidence>
<proteinExistence type="predicted"/>
<organism evidence="2 3">
    <name type="scientific">Owenia fusiformis</name>
    <name type="common">Polychaete worm</name>
    <dbReference type="NCBI Taxonomy" id="6347"/>
    <lineage>
        <taxon>Eukaryota</taxon>
        <taxon>Metazoa</taxon>
        <taxon>Spiralia</taxon>
        <taxon>Lophotrochozoa</taxon>
        <taxon>Annelida</taxon>
        <taxon>Polychaeta</taxon>
        <taxon>Sedentaria</taxon>
        <taxon>Canalipalpata</taxon>
        <taxon>Sabellida</taxon>
        <taxon>Oweniida</taxon>
        <taxon>Oweniidae</taxon>
        <taxon>Owenia</taxon>
    </lineage>
</organism>
<keyword evidence="3" id="KW-1185">Reference proteome</keyword>
<dbReference type="EMBL" id="CAIIXF020000009">
    <property type="protein sequence ID" value="CAH1794744.1"/>
    <property type="molecule type" value="Genomic_DNA"/>
</dbReference>
<sequence length="105" mass="11395">VCIASIPVLLSVDGDIQSTLASHESSIDNSDSSTLSATNLPRTSTSTNDLQESCCFRESRKIVAGHGKTSNCILKGFHEKNHELQPFNLEMAVQTMSRSLCIVQL</sequence>
<dbReference type="AlphaFoldDB" id="A0A8J1U523"/>
<name>A0A8J1U523_OWEFU</name>
<gene>
    <name evidence="2" type="ORF">OFUS_LOCUS19389</name>
</gene>
<feature type="compositionally biased region" description="Polar residues" evidence="1">
    <location>
        <begin position="37"/>
        <end position="48"/>
    </location>
</feature>
<protein>
    <submittedName>
        <fullName evidence="2">Uncharacterized protein</fullName>
    </submittedName>
</protein>
<dbReference type="Proteomes" id="UP000749559">
    <property type="component" value="Unassembled WGS sequence"/>
</dbReference>
<accession>A0A8J1U523</accession>
<evidence type="ECO:0000313" key="2">
    <source>
        <dbReference type="EMBL" id="CAH1794744.1"/>
    </source>
</evidence>
<evidence type="ECO:0000256" key="1">
    <source>
        <dbReference type="SAM" id="MobiDB-lite"/>
    </source>
</evidence>
<feature type="non-terminal residue" evidence="2">
    <location>
        <position position="1"/>
    </location>
</feature>
<feature type="region of interest" description="Disordered" evidence="1">
    <location>
        <begin position="23"/>
        <end position="48"/>
    </location>
</feature>
<comment type="caution">
    <text evidence="2">The sequence shown here is derived from an EMBL/GenBank/DDBJ whole genome shotgun (WGS) entry which is preliminary data.</text>
</comment>
<feature type="compositionally biased region" description="Low complexity" evidence="1">
    <location>
        <begin position="23"/>
        <end position="36"/>
    </location>
</feature>